<dbReference type="Proteomes" id="UP000828390">
    <property type="component" value="Unassembled WGS sequence"/>
</dbReference>
<dbReference type="AlphaFoldDB" id="A0A9D3YWD1"/>
<evidence type="ECO:0000313" key="1">
    <source>
        <dbReference type="EMBL" id="KAH3708578.1"/>
    </source>
</evidence>
<organism evidence="1 2">
    <name type="scientific">Dreissena polymorpha</name>
    <name type="common">Zebra mussel</name>
    <name type="synonym">Mytilus polymorpha</name>
    <dbReference type="NCBI Taxonomy" id="45954"/>
    <lineage>
        <taxon>Eukaryota</taxon>
        <taxon>Metazoa</taxon>
        <taxon>Spiralia</taxon>
        <taxon>Lophotrochozoa</taxon>
        <taxon>Mollusca</taxon>
        <taxon>Bivalvia</taxon>
        <taxon>Autobranchia</taxon>
        <taxon>Heteroconchia</taxon>
        <taxon>Euheterodonta</taxon>
        <taxon>Imparidentia</taxon>
        <taxon>Neoheterodontei</taxon>
        <taxon>Myida</taxon>
        <taxon>Dreissenoidea</taxon>
        <taxon>Dreissenidae</taxon>
        <taxon>Dreissena</taxon>
    </lineage>
</organism>
<keyword evidence="2" id="KW-1185">Reference proteome</keyword>
<reference evidence="1" key="1">
    <citation type="journal article" date="2019" name="bioRxiv">
        <title>The Genome of the Zebra Mussel, Dreissena polymorpha: A Resource for Invasive Species Research.</title>
        <authorList>
            <person name="McCartney M.A."/>
            <person name="Auch B."/>
            <person name="Kono T."/>
            <person name="Mallez S."/>
            <person name="Zhang Y."/>
            <person name="Obille A."/>
            <person name="Becker A."/>
            <person name="Abrahante J.E."/>
            <person name="Garbe J."/>
            <person name="Badalamenti J.P."/>
            <person name="Herman A."/>
            <person name="Mangelson H."/>
            <person name="Liachko I."/>
            <person name="Sullivan S."/>
            <person name="Sone E.D."/>
            <person name="Koren S."/>
            <person name="Silverstein K.A.T."/>
            <person name="Beckman K.B."/>
            <person name="Gohl D.M."/>
        </authorList>
    </citation>
    <scope>NUCLEOTIDE SEQUENCE</scope>
    <source>
        <strain evidence="1">Duluth1</strain>
        <tissue evidence="1">Whole animal</tissue>
    </source>
</reference>
<proteinExistence type="predicted"/>
<dbReference type="EMBL" id="JAIWYP010000014">
    <property type="protein sequence ID" value="KAH3708578.1"/>
    <property type="molecule type" value="Genomic_DNA"/>
</dbReference>
<accession>A0A9D3YWD1</accession>
<gene>
    <name evidence="1" type="ORF">DPMN_068033</name>
</gene>
<sequence length="62" mass="6631">MSWKPLVAAVALKASNSLGFLRRNLPCLPPCLKARTFTNFVTLSGFAATARGPSQTNIHDAT</sequence>
<comment type="caution">
    <text evidence="1">The sequence shown here is derived from an EMBL/GenBank/DDBJ whole genome shotgun (WGS) entry which is preliminary data.</text>
</comment>
<name>A0A9D3YWD1_DREPO</name>
<reference evidence="1" key="2">
    <citation type="submission" date="2020-11" db="EMBL/GenBank/DDBJ databases">
        <authorList>
            <person name="McCartney M.A."/>
            <person name="Auch B."/>
            <person name="Kono T."/>
            <person name="Mallez S."/>
            <person name="Becker A."/>
            <person name="Gohl D.M."/>
            <person name="Silverstein K.A.T."/>
            <person name="Koren S."/>
            <person name="Bechman K.B."/>
            <person name="Herman A."/>
            <person name="Abrahante J.E."/>
            <person name="Garbe J."/>
        </authorList>
    </citation>
    <scope>NUCLEOTIDE SEQUENCE</scope>
    <source>
        <strain evidence="1">Duluth1</strain>
        <tissue evidence="1">Whole animal</tissue>
    </source>
</reference>
<protein>
    <submittedName>
        <fullName evidence="1">Uncharacterized protein</fullName>
    </submittedName>
</protein>
<evidence type="ECO:0000313" key="2">
    <source>
        <dbReference type="Proteomes" id="UP000828390"/>
    </source>
</evidence>